<dbReference type="InterPro" id="IPR036388">
    <property type="entry name" value="WH-like_DNA-bd_sf"/>
</dbReference>
<organism evidence="2 3">
    <name type="scientific">Aliikangiella coralliicola</name>
    <dbReference type="NCBI Taxonomy" id="2592383"/>
    <lineage>
        <taxon>Bacteria</taxon>
        <taxon>Pseudomonadati</taxon>
        <taxon>Pseudomonadota</taxon>
        <taxon>Gammaproteobacteria</taxon>
        <taxon>Oceanospirillales</taxon>
        <taxon>Pleioneaceae</taxon>
        <taxon>Aliikangiella</taxon>
    </lineage>
</organism>
<name>A0A545UCC2_9GAMM</name>
<sequence>MVFVSSNRDITEKLKQWNCKDPRAWDSLLPDIYRELKLKAKQVLARKNAKSLEPTILVHELYFDFKNYFGVQWKDSNHFFAIAALAMRQIIVNEVTRLNAEKRGGRLVRVTAKDFEFAETGKPTVDIIDLDKALSKLEQNYPESCRVVELRFFVGLTEKEVAEVLEISEQAVQRHWAWSKSWLMYEMDC</sequence>
<evidence type="ECO:0000313" key="2">
    <source>
        <dbReference type="EMBL" id="TQV87114.1"/>
    </source>
</evidence>
<proteinExistence type="predicted"/>
<dbReference type="InterPro" id="IPR053812">
    <property type="entry name" value="HTH_Sigma70_ECF-like"/>
</dbReference>
<feature type="domain" description="RNA polymerase sigma-70 ECF-like HTH" evidence="1">
    <location>
        <begin position="8"/>
        <end position="187"/>
    </location>
</feature>
<keyword evidence="3" id="KW-1185">Reference proteome</keyword>
<dbReference type="AlphaFoldDB" id="A0A545UCC2"/>
<dbReference type="NCBIfam" id="TIGR02999">
    <property type="entry name" value="Sig-70_X6"/>
    <property type="match status" value="1"/>
</dbReference>
<dbReference type="InterPro" id="IPR011517">
    <property type="entry name" value="RNA_pol_sigma70_ECF-like"/>
</dbReference>
<dbReference type="OrthoDB" id="128473at2"/>
<dbReference type="EMBL" id="VIKS01000009">
    <property type="protein sequence ID" value="TQV87114.1"/>
    <property type="molecule type" value="Genomic_DNA"/>
</dbReference>
<dbReference type="SUPFAM" id="SSF88659">
    <property type="entry name" value="Sigma3 and sigma4 domains of RNA polymerase sigma factors"/>
    <property type="match status" value="1"/>
</dbReference>
<evidence type="ECO:0000313" key="3">
    <source>
        <dbReference type="Proteomes" id="UP000315439"/>
    </source>
</evidence>
<dbReference type="Gene3D" id="1.10.10.10">
    <property type="entry name" value="Winged helix-like DNA-binding domain superfamily/Winged helix DNA-binding domain"/>
    <property type="match status" value="1"/>
</dbReference>
<reference evidence="2 3" key="1">
    <citation type="submission" date="2019-07" db="EMBL/GenBank/DDBJ databases">
        <title>Draft genome for Aliikangiella sp. M105.</title>
        <authorList>
            <person name="Wang G."/>
        </authorList>
    </citation>
    <scope>NUCLEOTIDE SEQUENCE [LARGE SCALE GENOMIC DNA]</scope>
    <source>
        <strain evidence="2 3">M105</strain>
    </source>
</reference>
<dbReference type="Pfam" id="PF07638">
    <property type="entry name" value="Sigma70_ECF"/>
    <property type="match status" value="1"/>
</dbReference>
<gene>
    <name evidence="2" type="ORF">FLL46_15020</name>
</gene>
<protein>
    <submittedName>
        <fullName evidence="2">RNA polymerase subunit sigma-70</fullName>
    </submittedName>
</protein>
<evidence type="ECO:0000259" key="1">
    <source>
        <dbReference type="Pfam" id="PF07638"/>
    </source>
</evidence>
<comment type="caution">
    <text evidence="2">The sequence shown here is derived from an EMBL/GenBank/DDBJ whole genome shotgun (WGS) entry which is preliminary data.</text>
</comment>
<accession>A0A545UCC2</accession>
<dbReference type="Proteomes" id="UP000315439">
    <property type="component" value="Unassembled WGS sequence"/>
</dbReference>
<dbReference type="InterPro" id="IPR013324">
    <property type="entry name" value="RNA_pol_sigma_r3/r4-like"/>
</dbReference>